<dbReference type="RefSeq" id="WP_063976604.1">
    <property type="nucleotide sequence ID" value="NZ_LSTR01000040.1"/>
</dbReference>
<accession>A0A177JR54</accession>
<evidence type="ECO:0000313" key="1">
    <source>
        <dbReference type="EMBL" id="OAH42755.1"/>
    </source>
</evidence>
<reference evidence="1 2" key="1">
    <citation type="submission" date="2016-02" db="EMBL/GenBank/DDBJ databases">
        <authorList>
            <person name="Wen L."/>
            <person name="He K."/>
            <person name="Yang H."/>
        </authorList>
    </citation>
    <scope>NUCLEOTIDE SEQUENCE [LARGE SCALE GENOMIC DNA]</scope>
    <source>
        <strain evidence="1 2">CD09_2</strain>
    </source>
</reference>
<gene>
    <name evidence="1" type="ORF">AX777_05825</name>
</gene>
<sequence length="89" mass="10606">MSKVTLDDLRADFLAARKRYSERTDLDWRDQRRKSFDIPQFASYYDFLVQQQDYPPETDPGYEVAKLAKQWMVWLTKGKNGALLWKLAN</sequence>
<organism evidence="1 2">
    <name type="scientific">Sphingobium yanoikuyae</name>
    <name type="common">Sphingomonas yanoikuyae</name>
    <dbReference type="NCBI Taxonomy" id="13690"/>
    <lineage>
        <taxon>Bacteria</taxon>
        <taxon>Pseudomonadati</taxon>
        <taxon>Pseudomonadota</taxon>
        <taxon>Alphaproteobacteria</taxon>
        <taxon>Sphingomonadales</taxon>
        <taxon>Sphingomonadaceae</taxon>
        <taxon>Sphingobium</taxon>
    </lineage>
</organism>
<comment type="caution">
    <text evidence="1">The sequence shown here is derived from an EMBL/GenBank/DDBJ whole genome shotgun (WGS) entry which is preliminary data.</text>
</comment>
<protein>
    <submittedName>
        <fullName evidence="1">Uncharacterized protein</fullName>
    </submittedName>
</protein>
<proteinExistence type="predicted"/>
<evidence type="ECO:0000313" key="2">
    <source>
        <dbReference type="Proteomes" id="UP000077262"/>
    </source>
</evidence>
<name>A0A177JR54_SPHYA</name>
<dbReference type="EMBL" id="LSTR01000040">
    <property type="protein sequence ID" value="OAH42755.1"/>
    <property type="molecule type" value="Genomic_DNA"/>
</dbReference>
<dbReference type="Proteomes" id="UP000077262">
    <property type="component" value="Unassembled WGS sequence"/>
</dbReference>
<dbReference type="AlphaFoldDB" id="A0A177JR54"/>